<dbReference type="EMBL" id="PQWO01000004">
    <property type="protein sequence ID" value="PZD73966.1"/>
    <property type="molecule type" value="Genomic_DNA"/>
</dbReference>
<accession>A0A2W1JL99</accession>
<dbReference type="AlphaFoldDB" id="A0A2W1JL99"/>
<dbReference type="SUPFAM" id="SSF55729">
    <property type="entry name" value="Acyl-CoA N-acyltransferases (Nat)"/>
    <property type="match status" value="1"/>
</dbReference>
<comment type="caution">
    <text evidence="2">The sequence shown here is derived from an EMBL/GenBank/DDBJ whole genome shotgun (WGS) entry which is preliminary data.</text>
</comment>
<gene>
    <name evidence="2" type="ORF">C1752_01632</name>
</gene>
<dbReference type="RefSeq" id="WP_110985602.1">
    <property type="nucleotide sequence ID" value="NZ_CAWNWM010000004.1"/>
</dbReference>
<evidence type="ECO:0000259" key="1">
    <source>
        <dbReference type="PROSITE" id="PS51186"/>
    </source>
</evidence>
<dbReference type="Proteomes" id="UP000248857">
    <property type="component" value="Unassembled WGS sequence"/>
</dbReference>
<protein>
    <recommendedName>
        <fullName evidence="1">N-acetyltransferase domain-containing protein</fullName>
    </recommendedName>
</protein>
<evidence type="ECO:0000313" key="3">
    <source>
        <dbReference type="Proteomes" id="UP000248857"/>
    </source>
</evidence>
<sequence length="158" mass="17765">MIRNAITEDKVSLLAIAEATGLFSPQELDGFGEMMSEHLGSQGESENFWITDDENGLVGAAYYAPEPFSEGVWNLYFIGILPSEQGKGRGTALIRHVEEVLKERGERLLLVETSGVDSFEQTRSFYRKNGYDEEARIRDYYKAGDDKIIFRKALNCPA</sequence>
<dbReference type="OrthoDB" id="9789603at2"/>
<dbReference type="CDD" id="cd04301">
    <property type="entry name" value="NAT_SF"/>
    <property type="match status" value="1"/>
</dbReference>
<dbReference type="InterPro" id="IPR016181">
    <property type="entry name" value="Acyl_CoA_acyltransferase"/>
</dbReference>
<organism evidence="2 3">
    <name type="scientific">Acaryochloris thomasi RCC1774</name>
    <dbReference type="NCBI Taxonomy" id="1764569"/>
    <lineage>
        <taxon>Bacteria</taxon>
        <taxon>Bacillati</taxon>
        <taxon>Cyanobacteriota</taxon>
        <taxon>Cyanophyceae</taxon>
        <taxon>Acaryochloridales</taxon>
        <taxon>Acaryochloridaceae</taxon>
        <taxon>Acaryochloris</taxon>
        <taxon>Acaryochloris thomasi</taxon>
    </lineage>
</organism>
<dbReference type="Pfam" id="PF13508">
    <property type="entry name" value="Acetyltransf_7"/>
    <property type="match status" value="1"/>
</dbReference>
<dbReference type="PROSITE" id="PS51186">
    <property type="entry name" value="GNAT"/>
    <property type="match status" value="1"/>
</dbReference>
<proteinExistence type="predicted"/>
<evidence type="ECO:0000313" key="2">
    <source>
        <dbReference type="EMBL" id="PZD73966.1"/>
    </source>
</evidence>
<reference evidence="2 3" key="1">
    <citation type="journal article" date="2018" name="Sci. Rep.">
        <title>A novel species of the marine cyanobacterium Acaryochloris with a unique pigment content and lifestyle.</title>
        <authorList>
            <person name="Partensky F."/>
            <person name="Six C."/>
            <person name="Ratin M."/>
            <person name="Garczarek L."/>
            <person name="Vaulot D."/>
            <person name="Probert I."/>
            <person name="Calteau A."/>
            <person name="Gourvil P."/>
            <person name="Marie D."/>
            <person name="Grebert T."/>
            <person name="Bouchier C."/>
            <person name="Le Panse S."/>
            <person name="Gachenot M."/>
            <person name="Rodriguez F."/>
            <person name="Garrido J.L."/>
        </authorList>
    </citation>
    <scope>NUCLEOTIDE SEQUENCE [LARGE SCALE GENOMIC DNA]</scope>
    <source>
        <strain evidence="2 3">RCC1774</strain>
    </source>
</reference>
<dbReference type="InterPro" id="IPR000182">
    <property type="entry name" value="GNAT_dom"/>
</dbReference>
<dbReference type="Gene3D" id="3.40.630.30">
    <property type="match status" value="1"/>
</dbReference>
<keyword evidence="3" id="KW-1185">Reference proteome</keyword>
<dbReference type="GO" id="GO:0016747">
    <property type="term" value="F:acyltransferase activity, transferring groups other than amino-acyl groups"/>
    <property type="evidence" value="ECO:0007669"/>
    <property type="project" value="InterPro"/>
</dbReference>
<name>A0A2W1JL99_9CYAN</name>
<feature type="domain" description="N-acetyltransferase" evidence="1">
    <location>
        <begin position="1"/>
        <end position="155"/>
    </location>
</feature>